<reference evidence="1" key="1">
    <citation type="submission" date="2021-10" db="EMBL/GenBank/DDBJ databases">
        <title>Tropical sea cucumber genome reveals ecological adaptation and Cuvierian tubules defense mechanism.</title>
        <authorList>
            <person name="Chen T."/>
        </authorList>
    </citation>
    <scope>NUCLEOTIDE SEQUENCE</scope>
    <source>
        <strain evidence="1">Nanhai2018</strain>
        <tissue evidence="1">Muscle</tissue>
    </source>
</reference>
<sequence>MSNQEEVDVRFQHPVTCLVAGPTGSGKTVWLSRLLKHKSALINHPPENVVRFYGEYQTLYDDILKDQPDIRFVKDLPEH</sequence>
<proteinExistence type="predicted"/>
<gene>
    <name evidence="1" type="ORF">HOLleu_38399</name>
</gene>
<organism evidence="1 2">
    <name type="scientific">Holothuria leucospilota</name>
    <name type="common">Black long sea cucumber</name>
    <name type="synonym">Mertensiothuria leucospilota</name>
    <dbReference type="NCBI Taxonomy" id="206669"/>
    <lineage>
        <taxon>Eukaryota</taxon>
        <taxon>Metazoa</taxon>
        <taxon>Echinodermata</taxon>
        <taxon>Eleutherozoa</taxon>
        <taxon>Echinozoa</taxon>
        <taxon>Holothuroidea</taxon>
        <taxon>Aspidochirotacea</taxon>
        <taxon>Aspidochirotida</taxon>
        <taxon>Holothuriidae</taxon>
        <taxon>Holothuria</taxon>
    </lineage>
</organism>
<dbReference type="OrthoDB" id="7692288at2759"/>
<keyword evidence="2" id="KW-1185">Reference proteome</keyword>
<comment type="caution">
    <text evidence="1">The sequence shown here is derived from an EMBL/GenBank/DDBJ whole genome shotgun (WGS) entry which is preliminary data.</text>
</comment>
<dbReference type="Proteomes" id="UP001152320">
    <property type="component" value="Chromosome 21"/>
</dbReference>
<evidence type="ECO:0000313" key="2">
    <source>
        <dbReference type="Proteomes" id="UP001152320"/>
    </source>
</evidence>
<name>A0A9Q0YEH3_HOLLE</name>
<evidence type="ECO:0000313" key="1">
    <source>
        <dbReference type="EMBL" id="KAJ8021253.1"/>
    </source>
</evidence>
<dbReference type="EMBL" id="JAIZAY010000021">
    <property type="protein sequence ID" value="KAJ8021253.1"/>
    <property type="molecule type" value="Genomic_DNA"/>
</dbReference>
<dbReference type="InterPro" id="IPR027417">
    <property type="entry name" value="P-loop_NTPase"/>
</dbReference>
<dbReference type="AlphaFoldDB" id="A0A9Q0YEH3"/>
<protein>
    <submittedName>
        <fullName evidence="1">Uncharacterized protein</fullName>
    </submittedName>
</protein>
<accession>A0A9Q0YEH3</accession>
<dbReference type="SUPFAM" id="SSF52540">
    <property type="entry name" value="P-loop containing nucleoside triphosphate hydrolases"/>
    <property type="match status" value="1"/>
</dbReference>